<evidence type="ECO:0000313" key="2">
    <source>
        <dbReference type="EMBL" id="EEA89975.1"/>
    </source>
</evidence>
<feature type="transmembrane region" description="Helical" evidence="1">
    <location>
        <begin position="133"/>
        <end position="154"/>
    </location>
</feature>
<evidence type="ECO:0000256" key="1">
    <source>
        <dbReference type="SAM" id="Phobius"/>
    </source>
</evidence>
<reference evidence="2 3" key="2">
    <citation type="submission" date="2008-10" db="EMBL/GenBank/DDBJ databases">
        <authorList>
            <person name="Fulton L."/>
            <person name="Clifton S."/>
            <person name="Fulton B."/>
            <person name="Xu J."/>
            <person name="Minx P."/>
            <person name="Pepin K.H."/>
            <person name="Johnson M."/>
            <person name="Thiruvilangam P."/>
            <person name="Bhonagiri V."/>
            <person name="Nash W.E."/>
            <person name="Mardis E.R."/>
            <person name="Wilson R.K."/>
        </authorList>
    </citation>
    <scope>NUCLEOTIDE SEQUENCE [LARGE SCALE GENOMIC DNA]</scope>
    <source>
        <strain evidence="2 3">DSM 13279</strain>
    </source>
</reference>
<dbReference type="EMBL" id="ABXJ01000107">
    <property type="protein sequence ID" value="EEA89975.1"/>
    <property type="molecule type" value="Genomic_DNA"/>
</dbReference>
<feature type="transmembrane region" description="Helical" evidence="1">
    <location>
        <begin position="273"/>
        <end position="295"/>
    </location>
</feature>
<reference evidence="2 3" key="1">
    <citation type="submission" date="2008-10" db="EMBL/GenBank/DDBJ databases">
        <title>Draft genome sequence of Collinsella stercoris (DSM 13279).</title>
        <authorList>
            <person name="Sudarsanam P."/>
            <person name="Ley R."/>
            <person name="Guruge J."/>
            <person name="Turnbaugh P.J."/>
            <person name="Mahowald M."/>
            <person name="Liep D."/>
            <person name="Gordon J."/>
        </authorList>
    </citation>
    <scope>NUCLEOTIDE SEQUENCE [LARGE SCALE GENOMIC DNA]</scope>
    <source>
        <strain evidence="2 3">DSM 13279</strain>
    </source>
</reference>
<dbReference type="AlphaFoldDB" id="B6GCM5"/>
<feature type="transmembrane region" description="Helical" evidence="1">
    <location>
        <begin position="94"/>
        <end position="112"/>
    </location>
</feature>
<proteinExistence type="predicted"/>
<sequence length="300" mass="33078">MIAVVSKSSRPLIIMELERMLHSPWLLVPLGIALALATASAIEAYAYLQNQYAQHVSFGYGLGLASHYYNGQTREGSFGNWIVVGANPTLSGTLFFYALPLLAVMPCAWSYLSERKSGYGAQVCIRSDRNSYLVGKCVAAFVSGALIAIVPLLWNFLLISCLLPAYFPLIEDVQRVGLFDTCFFSELFYSHPLLYVGAYTLLDALLMGAWAVAVMGVSNVTNDRVKLMVVPYLALFAWHYFNGWIFDTLAIQGFNMNLFNSLRSESTLSRPDFAATLVELACLVLFGILSARALARKEAS</sequence>
<evidence type="ECO:0000313" key="3">
    <source>
        <dbReference type="Proteomes" id="UP000003560"/>
    </source>
</evidence>
<keyword evidence="1" id="KW-0472">Membrane</keyword>
<dbReference type="eggNOG" id="ENOG50318XJ">
    <property type="taxonomic scope" value="Bacteria"/>
</dbReference>
<keyword evidence="1" id="KW-0812">Transmembrane</keyword>
<dbReference type="STRING" id="445975.COLSTE_01848"/>
<gene>
    <name evidence="2" type="ORF">COLSTE_01848</name>
</gene>
<dbReference type="HOGENOM" id="CLU_084162_0_0_11"/>
<feature type="transmembrane region" description="Helical" evidence="1">
    <location>
        <begin position="193"/>
        <end position="217"/>
    </location>
</feature>
<organism evidence="2 3">
    <name type="scientific">Collinsella stercoris DSM 13279</name>
    <dbReference type="NCBI Taxonomy" id="445975"/>
    <lineage>
        <taxon>Bacteria</taxon>
        <taxon>Bacillati</taxon>
        <taxon>Actinomycetota</taxon>
        <taxon>Coriobacteriia</taxon>
        <taxon>Coriobacteriales</taxon>
        <taxon>Coriobacteriaceae</taxon>
        <taxon>Collinsella</taxon>
    </lineage>
</organism>
<dbReference type="Proteomes" id="UP000003560">
    <property type="component" value="Unassembled WGS sequence"/>
</dbReference>
<keyword evidence="1" id="KW-1133">Transmembrane helix</keyword>
<name>B6GCM5_9ACTN</name>
<accession>B6GCM5</accession>
<protein>
    <recommendedName>
        <fullName evidence="4">ABC-2 family transporter protein</fullName>
    </recommendedName>
</protein>
<keyword evidence="3" id="KW-1185">Reference proteome</keyword>
<comment type="caution">
    <text evidence="2">The sequence shown here is derived from an EMBL/GenBank/DDBJ whole genome shotgun (WGS) entry which is preliminary data.</text>
</comment>
<evidence type="ECO:0008006" key="4">
    <source>
        <dbReference type="Google" id="ProtNLM"/>
    </source>
</evidence>
<feature type="transmembrane region" description="Helical" evidence="1">
    <location>
        <begin position="229"/>
        <end position="253"/>
    </location>
</feature>